<feature type="compositionally biased region" description="Low complexity" evidence="2">
    <location>
        <begin position="736"/>
        <end position="762"/>
    </location>
</feature>
<feature type="region of interest" description="Disordered" evidence="2">
    <location>
        <begin position="176"/>
        <end position="195"/>
    </location>
</feature>
<name>A0AA39XLU0_9PEZI</name>
<feature type="domain" description="R3H" evidence="3">
    <location>
        <begin position="301"/>
        <end position="364"/>
    </location>
</feature>
<feature type="compositionally biased region" description="Polar residues" evidence="2">
    <location>
        <begin position="683"/>
        <end position="696"/>
    </location>
</feature>
<feature type="compositionally biased region" description="Low complexity" evidence="2">
    <location>
        <begin position="51"/>
        <end position="64"/>
    </location>
</feature>
<feature type="compositionally biased region" description="Low complexity" evidence="2">
    <location>
        <begin position="11"/>
        <end position="43"/>
    </location>
</feature>
<feature type="region of interest" description="Disordered" evidence="2">
    <location>
        <begin position="537"/>
        <end position="854"/>
    </location>
</feature>
<dbReference type="GO" id="GO:0003676">
    <property type="term" value="F:nucleic acid binding"/>
    <property type="evidence" value="ECO:0007669"/>
    <property type="project" value="UniProtKB-UniRule"/>
</dbReference>
<feature type="region of interest" description="Disordered" evidence="2">
    <location>
        <begin position="399"/>
        <end position="499"/>
    </location>
</feature>
<dbReference type="PROSITE" id="PS51673">
    <property type="entry name" value="SUZ"/>
    <property type="match status" value="1"/>
</dbReference>
<dbReference type="InterPro" id="IPR051937">
    <property type="entry name" value="R3H_domain_containing"/>
</dbReference>
<dbReference type="EMBL" id="JAULSR010000001">
    <property type="protein sequence ID" value="KAK0635637.1"/>
    <property type="molecule type" value="Genomic_DNA"/>
</dbReference>
<evidence type="ECO:0000256" key="1">
    <source>
        <dbReference type="ARBA" id="ARBA00022553"/>
    </source>
</evidence>
<dbReference type="Pfam" id="PF12752">
    <property type="entry name" value="SUZ"/>
    <property type="match status" value="1"/>
</dbReference>
<evidence type="ECO:0000313" key="5">
    <source>
        <dbReference type="EMBL" id="KAK0635637.1"/>
    </source>
</evidence>
<feature type="compositionally biased region" description="Low complexity" evidence="2">
    <location>
        <begin position="587"/>
        <end position="598"/>
    </location>
</feature>
<sequence length="854" mass="91630">MANNDMRKLSFAKVAAASASKNPPSTSTIARTSAPATAPAPAAVKDRRVQTAPSSAAPAIAPIPVAVPVPTAGPPRSVPATSAARDSSPAVQKPTRISHSAENKVVEGLKDLKLDTKAPNLVVHGSLSSIAERSARTGNSQTPSDDNSQRADSSSELGTKPPSLDGKSITSGTTFAMDEKESLRPDDSASVKAAAEDDDAFSVRGSYLAGSRMGSDVAARIHRIQIGDMPPRAITTHLLAANQSQGVATPQSGISEKQPIVEAQVPLVGGTATPEALTVSGLMSQNADEKLLEAMQSPKDRLFLLRLEQQVIEFVQDSKEPFMDLPPSNSFCRMLTHKLADYYHMTHSFEAVAGSVRIFRTPFCRIPPSLSSISVVASNSSSPAPTNLPRKIMRRGEEAEYGHGENRSKGTSDAGSDSKDKGAPAKEKLTREEREEAYNRARQRIFGSIEKTETSAPDGEDGNGVSRASSVSAKDRANGAGKRKTNKQRRDDSESFDSRSQYVTWFGQSTWAQAAPQLFAVNSSQFNGQIPQPYPNAIQSTYGGSNQPYPPMMPTNNGFAAAQYNGMTSYPSPPVPQSAPLPPPQPVQQQQQPQRYQPVNPPPMGAPYNSPVPAMPQPAWPTAPPQPPQAFNQPAAYAPAPPPLPPPPRTVMSASGIPYPYGQLPVNANPHDPKSQHPIPGSYNRQAFNPKTQSFVPANGMVAMQQQQQPAGPYGSSSSHHGSPQFNPSHMGSYNGYQQQQQQQPLPLAQPGYGPGPMSYGMTRQGSNNSMTPQYHPQQQQQQQHPQQQQQLQQPPLGLHHAPLQPHVMSPPSHHSHMPNKSAGGHQQHQHQQQTFSHLPNYGNPATLPQKPSL</sequence>
<dbReference type="PROSITE" id="PS51061">
    <property type="entry name" value="R3H"/>
    <property type="match status" value="1"/>
</dbReference>
<dbReference type="Proteomes" id="UP001174934">
    <property type="component" value="Unassembled WGS sequence"/>
</dbReference>
<dbReference type="AlphaFoldDB" id="A0AA39XLU0"/>
<feature type="compositionally biased region" description="Basic and acidic residues" evidence="2">
    <location>
        <begin position="177"/>
        <end position="189"/>
    </location>
</feature>
<evidence type="ECO:0000259" key="4">
    <source>
        <dbReference type="PROSITE" id="PS51673"/>
    </source>
</evidence>
<feature type="compositionally biased region" description="Pro residues" evidence="2">
    <location>
        <begin position="65"/>
        <end position="77"/>
    </location>
</feature>
<feature type="compositionally biased region" description="Low complexity" evidence="2">
    <location>
        <begin position="629"/>
        <end position="638"/>
    </location>
</feature>
<dbReference type="SUPFAM" id="SSF82708">
    <property type="entry name" value="R3H domain"/>
    <property type="match status" value="1"/>
</dbReference>
<dbReference type="Pfam" id="PF01424">
    <property type="entry name" value="R3H"/>
    <property type="match status" value="1"/>
</dbReference>
<reference evidence="5" key="1">
    <citation type="submission" date="2023-06" db="EMBL/GenBank/DDBJ databases">
        <title>Genome-scale phylogeny and comparative genomics of the fungal order Sordariales.</title>
        <authorList>
            <consortium name="Lawrence Berkeley National Laboratory"/>
            <person name="Hensen N."/>
            <person name="Bonometti L."/>
            <person name="Westerberg I."/>
            <person name="Brannstrom I.O."/>
            <person name="Guillou S."/>
            <person name="Cros-Aarteil S."/>
            <person name="Calhoun S."/>
            <person name="Haridas S."/>
            <person name="Kuo A."/>
            <person name="Mondo S."/>
            <person name="Pangilinan J."/>
            <person name="Riley R."/>
            <person name="LaButti K."/>
            <person name="Andreopoulos B."/>
            <person name="Lipzen A."/>
            <person name="Chen C."/>
            <person name="Yanf M."/>
            <person name="Daum C."/>
            <person name="Ng V."/>
            <person name="Clum A."/>
            <person name="Steindorff A."/>
            <person name="Ohm R."/>
            <person name="Martin F."/>
            <person name="Silar P."/>
            <person name="Natvig D."/>
            <person name="Lalanne C."/>
            <person name="Gautier V."/>
            <person name="Ament-velasquez S.L."/>
            <person name="Kruys A."/>
            <person name="Hutchinson M.I."/>
            <person name="Powell A.J."/>
            <person name="Barry K."/>
            <person name="Miller A.N."/>
            <person name="Grigoriev I.V."/>
            <person name="Debuchy R."/>
            <person name="Gladieux P."/>
            <person name="Thoren M.H."/>
            <person name="Johannesson H."/>
        </authorList>
    </citation>
    <scope>NUCLEOTIDE SEQUENCE</scope>
    <source>
        <strain evidence="5">SMH3391-2</strain>
    </source>
</reference>
<feature type="compositionally biased region" description="Polar residues" evidence="2">
    <location>
        <begin position="126"/>
        <end position="157"/>
    </location>
</feature>
<feature type="compositionally biased region" description="Basic and acidic residues" evidence="2">
    <location>
        <begin position="488"/>
        <end position="497"/>
    </location>
</feature>
<feature type="compositionally biased region" description="Basic and acidic residues" evidence="2">
    <location>
        <begin position="399"/>
        <end position="439"/>
    </location>
</feature>
<dbReference type="InterPro" id="IPR036867">
    <property type="entry name" value="R3H_dom_sf"/>
</dbReference>
<dbReference type="Gene3D" id="3.30.1370.50">
    <property type="entry name" value="R3H-like domain"/>
    <property type="match status" value="1"/>
</dbReference>
<protein>
    <submittedName>
        <fullName evidence="5">Uncharacterized protein</fullName>
    </submittedName>
</protein>
<keyword evidence="1" id="KW-0597">Phosphoprotein</keyword>
<gene>
    <name evidence="5" type="ORF">B0T17DRAFT_50976</name>
</gene>
<evidence type="ECO:0000259" key="3">
    <source>
        <dbReference type="PROSITE" id="PS51061"/>
    </source>
</evidence>
<dbReference type="GO" id="GO:0006012">
    <property type="term" value="P:galactose metabolic process"/>
    <property type="evidence" value="ECO:0007669"/>
    <property type="project" value="TreeGrafter"/>
</dbReference>
<proteinExistence type="predicted"/>
<dbReference type="InterPro" id="IPR024771">
    <property type="entry name" value="SUZ"/>
</dbReference>
<evidence type="ECO:0000313" key="6">
    <source>
        <dbReference type="Proteomes" id="UP001174934"/>
    </source>
</evidence>
<accession>A0AA39XLU0</accession>
<dbReference type="PANTHER" id="PTHR15672">
    <property type="entry name" value="CAMP-REGULATED PHOSPHOPROTEIN 21 RELATED R3H DOMAIN CONTAINING PROTEIN"/>
    <property type="match status" value="1"/>
</dbReference>
<feature type="domain" description="SUZ" evidence="4">
    <location>
        <begin position="365"/>
        <end position="450"/>
    </location>
</feature>
<feature type="compositionally biased region" description="Pro residues" evidence="2">
    <location>
        <begin position="613"/>
        <end position="628"/>
    </location>
</feature>
<feature type="compositionally biased region" description="Pro residues" evidence="2">
    <location>
        <begin position="639"/>
        <end position="649"/>
    </location>
</feature>
<feature type="region of interest" description="Disordered" evidence="2">
    <location>
        <begin position="125"/>
        <end position="171"/>
    </location>
</feature>
<comment type="caution">
    <text evidence="5">The sequence shown here is derived from an EMBL/GenBank/DDBJ whole genome shotgun (WGS) entry which is preliminary data.</text>
</comment>
<feature type="compositionally biased region" description="Low complexity" evidence="2">
    <location>
        <begin position="773"/>
        <end position="813"/>
    </location>
</feature>
<dbReference type="InterPro" id="IPR001374">
    <property type="entry name" value="R3H_dom"/>
</dbReference>
<organism evidence="5 6">
    <name type="scientific">Bombardia bombarda</name>
    <dbReference type="NCBI Taxonomy" id="252184"/>
    <lineage>
        <taxon>Eukaryota</taxon>
        <taxon>Fungi</taxon>
        <taxon>Dikarya</taxon>
        <taxon>Ascomycota</taxon>
        <taxon>Pezizomycotina</taxon>
        <taxon>Sordariomycetes</taxon>
        <taxon>Sordariomycetidae</taxon>
        <taxon>Sordariales</taxon>
        <taxon>Lasiosphaeriaceae</taxon>
        <taxon>Bombardia</taxon>
    </lineage>
</organism>
<feature type="region of interest" description="Disordered" evidence="2">
    <location>
        <begin position="1"/>
        <end position="105"/>
    </location>
</feature>
<evidence type="ECO:0000256" key="2">
    <source>
        <dbReference type="SAM" id="MobiDB-lite"/>
    </source>
</evidence>
<keyword evidence="6" id="KW-1185">Reference proteome</keyword>
<dbReference type="PANTHER" id="PTHR15672:SF8">
    <property type="entry name" value="PROTEIN ENCORE"/>
    <property type="match status" value="1"/>
</dbReference>
<feature type="compositionally biased region" description="Polar residues" evidence="2">
    <location>
        <begin position="537"/>
        <end position="547"/>
    </location>
</feature>
<dbReference type="CDD" id="cd02642">
    <property type="entry name" value="R3H_encore_like"/>
    <property type="match status" value="1"/>
</dbReference>
<feature type="compositionally biased region" description="Pro residues" evidence="2">
    <location>
        <begin position="571"/>
        <end position="586"/>
    </location>
</feature>